<dbReference type="InterPro" id="IPR013154">
    <property type="entry name" value="ADH-like_N"/>
</dbReference>
<dbReference type="InterPro" id="IPR052711">
    <property type="entry name" value="Zinc_ADH-like"/>
</dbReference>
<dbReference type="PANTHER" id="PTHR45033">
    <property type="match status" value="1"/>
</dbReference>
<dbReference type="Pfam" id="PF08240">
    <property type="entry name" value="ADH_N"/>
    <property type="match status" value="1"/>
</dbReference>
<dbReference type="GO" id="GO:0016491">
    <property type="term" value="F:oxidoreductase activity"/>
    <property type="evidence" value="ECO:0007669"/>
    <property type="project" value="InterPro"/>
</dbReference>
<dbReference type="InterPro" id="IPR011032">
    <property type="entry name" value="GroES-like_sf"/>
</dbReference>
<dbReference type="Pfam" id="PF00107">
    <property type="entry name" value="ADH_zinc_N"/>
    <property type="match status" value="1"/>
</dbReference>
<dbReference type="EMBL" id="FTOR01000018">
    <property type="protein sequence ID" value="SIT34674.1"/>
    <property type="molecule type" value="Genomic_DNA"/>
</dbReference>
<evidence type="ECO:0000313" key="3">
    <source>
        <dbReference type="Proteomes" id="UP000186917"/>
    </source>
</evidence>
<dbReference type="Gene3D" id="3.90.180.10">
    <property type="entry name" value="Medium-chain alcohol dehydrogenases, catalytic domain"/>
    <property type="match status" value="1"/>
</dbReference>
<organism evidence="2 3">
    <name type="scientific">Filimonas lacunae</name>
    <dbReference type="NCBI Taxonomy" id="477680"/>
    <lineage>
        <taxon>Bacteria</taxon>
        <taxon>Pseudomonadati</taxon>
        <taxon>Bacteroidota</taxon>
        <taxon>Chitinophagia</taxon>
        <taxon>Chitinophagales</taxon>
        <taxon>Chitinophagaceae</taxon>
        <taxon>Filimonas</taxon>
    </lineage>
</organism>
<evidence type="ECO:0000259" key="1">
    <source>
        <dbReference type="SMART" id="SM00829"/>
    </source>
</evidence>
<dbReference type="InterPro" id="IPR036291">
    <property type="entry name" value="NAD(P)-bd_dom_sf"/>
</dbReference>
<protein>
    <submittedName>
        <fullName evidence="2">NADPH:quinone reductase</fullName>
    </submittedName>
</protein>
<reference evidence="3" key="1">
    <citation type="submission" date="2017-01" db="EMBL/GenBank/DDBJ databases">
        <authorList>
            <person name="Varghese N."/>
            <person name="Submissions S."/>
        </authorList>
    </citation>
    <scope>NUCLEOTIDE SEQUENCE [LARGE SCALE GENOMIC DNA]</scope>
    <source>
        <strain evidence="3">DSM 21054</strain>
    </source>
</reference>
<gene>
    <name evidence="2" type="ORF">SAMN05421788_11833</name>
</gene>
<dbReference type="CDD" id="cd08276">
    <property type="entry name" value="MDR7"/>
    <property type="match status" value="1"/>
</dbReference>
<dbReference type="STRING" id="477680.SAMN05421788_11833"/>
<dbReference type="SUPFAM" id="SSF50129">
    <property type="entry name" value="GroES-like"/>
    <property type="match status" value="1"/>
</dbReference>
<dbReference type="Gene3D" id="3.40.50.720">
    <property type="entry name" value="NAD(P)-binding Rossmann-like Domain"/>
    <property type="match status" value="1"/>
</dbReference>
<accession>A0A1N7RI69</accession>
<dbReference type="InterPro" id="IPR020843">
    <property type="entry name" value="ER"/>
</dbReference>
<dbReference type="PANTHER" id="PTHR45033:SF2">
    <property type="entry name" value="ZINC-TYPE ALCOHOL DEHYDROGENASE-LIKE PROTEIN C1773.06C"/>
    <property type="match status" value="1"/>
</dbReference>
<dbReference type="InterPro" id="IPR013149">
    <property type="entry name" value="ADH-like_C"/>
</dbReference>
<name>A0A1N7RI69_9BACT</name>
<dbReference type="Proteomes" id="UP000186917">
    <property type="component" value="Unassembled WGS sequence"/>
</dbReference>
<dbReference type="AlphaFoldDB" id="A0A1N7RI69"/>
<feature type="domain" description="Enoyl reductase (ER)" evidence="1">
    <location>
        <begin position="12"/>
        <end position="336"/>
    </location>
</feature>
<dbReference type="SUPFAM" id="SSF51735">
    <property type="entry name" value="NAD(P)-binding Rossmann-fold domains"/>
    <property type="match status" value="1"/>
</dbReference>
<sequence length="338" mass="35970">MQNRMVQLLQTGVDALTVTEGKVPQPAAREVLVNIKAVSLNFLDLMVVKGDFPTGLGFPYTPGCDGAGVVVATGSEVTDWKSGDRVALQYVQNWITGRGIPLSKAVRIGWQTQGVMADYVCVPDYGLVKLPDSISLEEAATLPVAGVTAWEGLMNIAQLQMGQTVLVQGTGGVSMFALQLALAAGAKVIATTGSAAKEQRLLEMGVHAVINYKTHPEWQKEVLRLTNGEGVDVTMDIAGKDTIVRSLQSVKVNGLVCTAGGVSGSEITLDIYGDMNLNFKRLAGFAVGSAESFNALLQAMDINHIHPVIDKVYPVGKVQEAFRQLESGSHFGKLMIAL</sequence>
<keyword evidence="3" id="KW-1185">Reference proteome</keyword>
<dbReference type="OrthoDB" id="648910at2"/>
<evidence type="ECO:0000313" key="2">
    <source>
        <dbReference type="EMBL" id="SIT34674.1"/>
    </source>
</evidence>
<dbReference type="RefSeq" id="WP_076382976.1">
    <property type="nucleotide sequence ID" value="NZ_AP017422.1"/>
</dbReference>
<dbReference type="SMART" id="SM00829">
    <property type="entry name" value="PKS_ER"/>
    <property type="match status" value="1"/>
</dbReference>
<proteinExistence type="predicted"/>